<evidence type="ECO:0000313" key="3">
    <source>
        <dbReference type="EMBL" id="KAF6211985.1"/>
    </source>
</evidence>
<dbReference type="PANTHER" id="PTHR12236">
    <property type="entry name" value="STRUCTURAL CONTITUENT OF CUTICLE"/>
    <property type="match status" value="1"/>
</dbReference>
<dbReference type="GO" id="GO:0031012">
    <property type="term" value="C:extracellular matrix"/>
    <property type="evidence" value="ECO:0007669"/>
    <property type="project" value="TreeGrafter"/>
</dbReference>
<name>A0A8S9XWK1_APOLU</name>
<gene>
    <name evidence="3" type="ORF">GE061_012502</name>
</gene>
<evidence type="ECO:0000256" key="2">
    <source>
        <dbReference type="PROSITE-ProRule" id="PRU00497"/>
    </source>
</evidence>
<sequence>MKNSPTTFNFSKKRVLRVGTIMNPEIHPGPGGGLGEGTGTPDAKTTFTRVHRRRGAPAQGPQSRQFATVDTIAMSSVLIKLTMLTVFFGISESASTKYKRQNYKFEPTPTSNNKPVTYNYDYVVDDGKAGVYMSRWEERRGGYTRGEYSLLDPGGSVRTVDYEVVDGDGFKAKMSTNQPGYVLLSTQQFLRMMELHPETPLVLDPMTPDESSNEIHTFNYHKEYHEKIGYQKMEELLRAKSG</sequence>
<keyword evidence="4" id="KW-1185">Reference proteome</keyword>
<dbReference type="GO" id="GO:0042302">
    <property type="term" value="F:structural constituent of cuticle"/>
    <property type="evidence" value="ECO:0007669"/>
    <property type="project" value="UniProtKB-UniRule"/>
</dbReference>
<dbReference type="AlphaFoldDB" id="A0A8S9XWK1"/>
<dbReference type="OrthoDB" id="6510765at2759"/>
<dbReference type="Pfam" id="PF00379">
    <property type="entry name" value="Chitin_bind_4"/>
    <property type="match status" value="1"/>
</dbReference>
<reference evidence="3" key="1">
    <citation type="journal article" date="2021" name="Mol. Ecol. Resour.">
        <title>Apolygus lucorum genome provides insights into omnivorousness and mesophyll feeding.</title>
        <authorList>
            <person name="Liu Y."/>
            <person name="Liu H."/>
            <person name="Wang H."/>
            <person name="Huang T."/>
            <person name="Liu B."/>
            <person name="Yang B."/>
            <person name="Yin L."/>
            <person name="Li B."/>
            <person name="Zhang Y."/>
            <person name="Zhang S."/>
            <person name="Jiang F."/>
            <person name="Zhang X."/>
            <person name="Ren Y."/>
            <person name="Wang B."/>
            <person name="Wang S."/>
            <person name="Lu Y."/>
            <person name="Wu K."/>
            <person name="Fan W."/>
            <person name="Wang G."/>
        </authorList>
    </citation>
    <scope>NUCLEOTIDE SEQUENCE</scope>
    <source>
        <strain evidence="3">12Hb</strain>
    </source>
</reference>
<organism evidence="3 4">
    <name type="scientific">Apolygus lucorum</name>
    <name type="common">Small green plant bug</name>
    <name type="synonym">Lygocoris lucorum</name>
    <dbReference type="NCBI Taxonomy" id="248454"/>
    <lineage>
        <taxon>Eukaryota</taxon>
        <taxon>Metazoa</taxon>
        <taxon>Ecdysozoa</taxon>
        <taxon>Arthropoda</taxon>
        <taxon>Hexapoda</taxon>
        <taxon>Insecta</taxon>
        <taxon>Pterygota</taxon>
        <taxon>Neoptera</taxon>
        <taxon>Paraneoptera</taxon>
        <taxon>Hemiptera</taxon>
        <taxon>Heteroptera</taxon>
        <taxon>Panheteroptera</taxon>
        <taxon>Cimicomorpha</taxon>
        <taxon>Miridae</taxon>
        <taxon>Mirini</taxon>
        <taxon>Apolygus</taxon>
    </lineage>
</organism>
<dbReference type="PROSITE" id="PS51155">
    <property type="entry name" value="CHIT_BIND_RR_2"/>
    <property type="match status" value="1"/>
</dbReference>
<dbReference type="InterPro" id="IPR000618">
    <property type="entry name" value="Insect_cuticle"/>
</dbReference>
<dbReference type="Proteomes" id="UP000466442">
    <property type="component" value="Unassembled WGS sequence"/>
</dbReference>
<keyword evidence="1 2" id="KW-0193">Cuticle</keyword>
<dbReference type="PANTHER" id="PTHR12236:SF86">
    <property type="entry name" value="CCP84AC-RELATED"/>
    <property type="match status" value="1"/>
</dbReference>
<protein>
    <recommendedName>
        <fullName evidence="5">Cuticle protein 19</fullName>
    </recommendedName>
</protein>
<dbReference type="EMBL" id="WIXP02000004">
    <property type="protein sequence ID" value="KAF6211985.1"/>
    <property type="molecule type" value="Genomic_DNA"/>
</dbReference>
<evidence type="ECO:0000256" key="1">
    <source>
        <dbReference type="ARBA" id="ARBA00022460"/>
    </source>
</evidence>
<evidence type="ECO:0000313" key="4">
    <source>
        <dbReference type="Proteomes" id="UP000466442"/>
    </source>
</evidence>
<dbReference type="GO" id="GO:0005615">
    <property type="term" value="C:extracellular space"/>
    <property type="evidence" value="ECO:0007669"/>
    <property type="project" value="TreeGrafter"/>
</dbReference>
<comment type="caution">
    <text evidence="3">The sequence shown here is derived from an EMBL/GenBank/DDBJ whole genome shotgun (WGS) entry which is preliminary data.</text>
</comment>
<accession>A0A8S9XWK1</accession>
<proteinExistence type="predicted"/>
<evidence type="ECO:0008006" key="5">
    <source>
        <dbReference type="Google" id="ProtNLM"/>
    </source>
</evidence>
<dbReference type="InterPro" id="IPR051217">
    <property type="entry name" value="Insect_Cuticle_Struc_Prot"/>
</dbReference>